<sequence>LESFYDARMICKSEGGHLAIFNSEAEAKFVASLADTEYDFAYIGIHDLYREGQWVTVLDQEIDATGYNKWHQGQPNGFIMENCGVVFPDGKLGDVTCNMFHELTFFCEIKE</sequence>
<keyword evidence="3" id="KW-1185">Reference proteome</keyword>
<dbReference type="Proteomes" id="UP001233999">
    <property type="component" value="Unassembled WGS sequence"/>
</dbReference>
<dbReference type="EMBL" id="JASPKZ010003435">
    <property type="protein sequence ID" value="KAJ9593479.1"/>
    <property type="molecule type" value="Genomic_DNA"/>
</dbReference>
<dbReference type="PANTHER" id="PTHR22803">
    <property type="entry name" value="MANNOSE, PHOSPHOLIPASE, LECTIN RECEPTOR RELATED"/>
    <property type="match status" value="1"/>
</dbReference>
<dbReference type="Gene3D" id="3.10.100.10">
    <property type="entry name" value="Mannose-Binding Protein A, subunit A"/>
    <property type="match status" value="1"/>
</dbReference>
<dbReference type="SUPFAM" id="SSF56436">
    <property type="entry name" value="C-type lectin-like"/>
    <property type="match status" value="1"/>
</dbReference>
<dbReference type="PROSITE" id="PS50041">
    <property type="entry name" value="C_TYPE_LECTIN_2"/>
    <property type="match status" value="1"/>
</dbReference>
<organism evidence="2 3">
    <name type="scientific">Diploptera punctata</name>
    <name type="common">Pacific beetle cockroach</name>
    <dbReference type="NCBI Taxonomy" id="6984"/>
    <lineage>
        <taxon>Eukaryota</taxon>
        <taxon>Metazoa</taxon>
        <taxon>Ecdysozoa</taxon>
        <taxon>Arthropoda</taxon>
        <taxon>Hexapoda</taxon>
        <taxon>Insecta</taxon>
        <taxon>Pterygota</taxon>
        <taxon>Neoptera</taxon>
        <taxon>Polyneoptera</taxon>
        <taxon>Dictyoptera</taxon>
        <taxon>Blattodea</taxon>
        <taxon>Blaberoidea</taxon>
        <taxon>Blaberidae</taxon>
        <taxon>Diplopterinae</taxon>
        <taxon>Diploptera</taxon>
    </lineage>
</organism>
<evidence type="ECO:0000259" key="1">
    <source>
        <dbReference type="PROSITE" id="PS50041"/>
    </source>
</evidence>
<protein>
    <recommendedName>
        <fullName evidence="1">C-type lectin domain-containing protein</fullName>
    </recommendedName>
</protein>
<accession>A0AAD8A6Q3</accession>
<evidence type="ECO:0000313" key="2">
    <source>
        <dbReference type="EMBL" id="KAJ9593479.1"/>
    </source>
</evidence>
<feature type="non-terminal residue" evidence="2">
    <location>
        <position position="1"/>
    </location>
</feature>
<dbReference type="InterPro" id="IPR016187">
    <property type="entry name" value="CTDL_fold"/>
</dbReference>
<dbReference type="CDD" id="cd00037">
    <property type="entry name" value="CLECT"/>
    <property type="match status" value="1"/>
</dbReference>
<dbReference type="InterPro" id="IPR050111">
    <property type="entry name" value="C-type_lectin/snaclec_domain"/>
</dbReference>
<evidence type="ECO:0000313" key="3">
    <source>
        <dbReference type="Proteomes" id="UP001233999"/>
    </source>
</evidence>
<dbReference type="AlphaFoldDB" id="A0AAD8A6Q3"/>
<comment type="caution">
    <text evidence="2">The sequence shown here is derived from an EMBL/GenBank/DDBJ whole genome shotgun (WGS) entry which is preliminary data.</text>
</comment>
<gene>
    <name evidence="2" type="ORF">L9F63_014964</name>
</gene>
<dbReference type="InterPro" id="IPR016186">
    <property type="entry name" value="C-type_lectin-like/link_sf"/>
</dbReference>
<reference evidence="2" key="1">
    <citation type="journal article" date="2023" name="IScience">
        <title>Live-bearing cockroach genome reveals convergent evolutionary mechanisms linked to viviparity in insects and beyond.</title>
        <authorList>
            <person name="Fouks B."/>
            <person name="Harrison M.C."/>
            <person name="Mikhailova A.A."/>
            <person name="Marchal E."/>
            <person name="English S."/>
            <person name="Carruthers M."/>
            <person name="Jennings E.C."/>
            <person name="Chiamaka E.L."/>
            <person name="Frigard R.A."/>
            <person name="Pippel M."/>
            <person name="Attardo G.M."/>
            <person name="Benoit J.B."/>
            <person name="Bornberg-Bauer E."/>
            <person name="Tobe S.S."/>
        </authorList>
    </citation>
    <scope>NUCLEOTIDE SEQUENCE</scope>
    <source>
        <strain evidence="2">Stay&amp;Tobe</strain>
    </source>
</reference>
<feature type="domain" description="C-type lectin" evidence="1">
    <location>
        <begin position="1"/>
        <end position="98"/>
    </location>
</feature>
<proteinExistence type="predicted"/>
<dbReference type="Pfam" id="PF00059">
    <property type="entry name" value="Lectin_C"/>
    <property type="match status" value="1"/>
</dbReference>
<dbReference type="InterPro" id="IPR001304">
    <property type="entry name" value="C-type_lectin-like"/>
</dbReference>
<name>A0AAD8A6Q3_DIPPU</name>
<dbReference type="SMART" id="SM00034">
    <property type="entry name" value="CLECT"/>
    <property type="match status" value="1"/>
</dbReference>
<reference evidence="2" key="2">
    <citation type="submission" date="2023-05" db="EMBL/GenBank/DDBJ databases">
        <authorList>
            <person name="Fouks B."/>
        </authorList>
    </citation>
    <scope>NUCLEOTIDE SEQUENCE</scope>
    <source>
        <strain evidence="2">Stay&amp;Tobe</strain>
        <tissue evidence="2">Testes</tissue>
    </source>
</reference>